<proteinExistence type="predicted"/>
<reference evidence="1 2" key="1">
    <citation type="submission" date="2019-03" db="EMBL/GenBank/DDBJ databases">
        <authorList>
            <consortium name="Pathogen Informatics"/>
        </authorList>
    </citation>
    <scope>NUCLEOTIDE SEQUENCE [LARGE SCALE GENOMIC DNA]</scope>
    <source>
        <strain evidence="1 2">NCTC12993</strain>
    </source>
</reference>
<dbReference type="AlphaFoldDB" id="A0A485AAX8"/>
<sequence>MKTETPDALLAAEVSRRGLMKTTAIGGLADGQQRVNASVQPYCQCC</sequence>
<accession>A0A485AAX8</accession>
<organism evidence="1 2">
    <name type="scientific">Kluyvera cryocrescens</name>
    <name type="common">Kluyvera citrophila</name>
    <dbReference type="NCBI Taxonomy" id="580"/>
    <lineage>
        <taxon>Bacteria</taxon>
        <taxon>Pseudomonadati</taxon>
        <taxon>Pseudomonadota</taxon>
        <taxon>Gammaproteobacteria</taxon>
        <taxon>Enterobacterales</taxon>
        <taxon>Enterobacteriaceae</taxon>
        <taxon>Kluyvera</taxon>
    </lineage>
</organism>
<evidence type="ECO:0000313" key="2">
    <source>
        <dbReference type="Proteomes" id="UP000401081"/>
    </source>
</evidence>
<dbReference type="Proteomes" id="UP000401081">
    <property type="component" value="Unassembled WGS sequence"/>
</dbReference>
<dbReference type="EC" id="1.8.5.3" evidence="1"/>
<name>A0A485AAX8_KLUCR</name>
<evidence type="ECO:0000313" key="1">
    <source>
        <dbReference type="EMBL" id="VFS58042.1"/>
    </source>
</evidence>
<keyword evidence="2" id="KW-1185">Reference proteome</keyword>
<dbReference type="GO" id="GO:0016491">
    <property type="term" value="F:oxidoreductase activity"/>
    <property type="evidence" value="ECO:0007669"/>
    <property type="project" value="UniProtKB-KW"/>
</dbReference>
<gene>
    <name evidence="1" type="primary">dmsA_8</name>
    <name evidence="1" type="ORF">NCTC12993_00896</name>
</gene>
<protein>
    <submittedName>
        <fullName evidence="1">Dimethyl sulfoxide reductase DmsA</fullName>
        <ecNumber evidence="1">1.8.5.3</ecNumber>
    </submittedName>
</protein>
<dbReference type="EMBL" id="CAADJD010000011">
    <property type="protein sequence ID" value="VFS58042.1"/>
    <property type="molecule type" value="Genomic_DNA"/>
</dbReference>
<keyword evidence="1" id="KW-0560">Oxidoreductase</keyword>